<gene>
    <name evidence="3" type="ORF">A2672_00575</name>
</gene>
<dbReference type="PANTHER" id="PTHR34477">
    <property type="entry name" value="UPF0213 PROTEIN YHBQ"/>
    <property type="match status" value="1"/>
</dbReference>
<dbReference type="Gene3D" id="3.40.1440.10">
    <property type="entry name" value="GIY-YIG endonuclease"/>
    <property type="match status" value="1"/>
</dbReference>
<reference evidence="3 4" key="1">
    <citation type="journal article" date="2016" name="Nat. Commun.">
        <title>Thousands of microbial genomes shed light on interconnected biogeochemical processes in an aquifer system.</title>
        <authorList>
            <person name="Anantharaman K."/>
            <person name="Brown C.T."/>
            <person name="Hug L.A."/>
            <person name="Sharon I."/>
            <person name="Castelle C.J."/>
            <person name="Probst A.J."/>
            <person name="Thomas B.C."/>
            <person name="Singh A."/>
            <person name="Wilkins M.J."/>
            <person name="Karaoz U."/>
            <person name="Brodie E.L."/>
            <person name="Williams K.H."/>
            <person name="Hubbard S.S."/>
            <person name="Banfield J.F."/>
        </authorList>
    </citation>
    <scope>NUCLEOTIDE SEQUENCE [LARGE SCALE GENOMIC DNA]</scope>
</reference>
<dbReference type="Pfam" id="PF01541">
    <property type="entry name" value="GIY-YIG"/>
    <property type="match status" value="1"/>
</dbReference>
<sequence>MYSVYILKSAKDNNLYIGATGNLQKRLSDHNQGKVFATKSRLPLKLMYCEVYRDKRDAFRREKMLKHNGQGLRRLRERLTYSLSS</sequence>
<dbReference type="PROSITE" id="PS50164">
    <property type="entry name" value="GIY_YIG"/>
    <property type="match status" value="1"/>
</dbReference>
<evidence type="ECO:0000313" key="3">
    <source>
        <dbReference type="EMBL" id="OHA65911.1"/>
    </source>
</evidence>
<dbReference type="InterPro" id="IPR035901">
    <property type="entry name" value="GIY-YIG_endonuc_sf"/>
</dbReference>
<evidence type="ECO:0000256" key="1">
    <source>
        <dbReference type="ARBA" id="ARBA00007435"/>
    </source>
</evidence>
<dbReference type="Proteomes" id="UP000178065">
    <property type="component" value="Unassembled WGS sequence"/>
</dbReference>
<dbReference type="STRING" id="1802448.A2672_00575"/>
<protein>
    <recommendedName>
        <fullName evidence="2">GIY-YIG domain-containing protein</fullName>
    </recommendedName>
</protein>
<organism evidence="3 4">
    <name type="scientific">Candidatus Wildermuthbacteria bacterium RIFCSPHIGHO2_01_FULL_49_22b</name>
    <dbReference type="NCBI Taxonomy" id="1802448"/>
    <lineage>
        <taxon>Bacteria</taxon>
        <taxon>Candidatus Wildermuthiibacteriota</taxon>
    </lineage>
</organism>
<accession>A0A1G2R1F9</accession>
<feature type="domain" description="GIY-YIG" evidence="2">
    <location>
        <begin position="1"/>
        <end position="78"/>
    </location>
</feature>
<dbReference type="SUPFAM" id="SSF82771">
    <property type="entry name" value="GIY-YIG endonuclease"/>
    <property type="match status" value="1"/>
</dbReference>
<evidence type="ECO:0000259" key="2">
    <source>
        <dbReference type="PROSITE" id="PS50164"/>
    </source>
</evidence>
<dbReference type="InterPro" id="IPR000305">
    <property type="entry name" value="GIY-YIG_endonuc"/>
</dbReference>
<name>A0A1G2R1F9_9BACT</name>
<comment type="similarity">
    <text evidence="1">Belongs to the UPF0213 family.</text>
</comment>
<dbReference type="InterPro" id="IPR050190">
    <property type="entry name" value="UPF0213_domain"/>
</dbReference>
<dbReference type="PANTHER" id="PTHR34477:SF1">
    <property type="entry name" value="UPF0213 PROTEIN YHBQ"/>
    <property type="match status" value="1"/>
</dbReference>
<dbReference type="EMBL" id="MHTT01000009">
    <property type="protein sequence ID" value="OHA65911.1"/>
    <property type="molecule type" value="Genomic_DNA"/>
</dbReference>
<dbReference type="AlphaFoldDB" id="A0A1G2R1F9"/>
<comment type="caution">
    <text evidence="3">The sequence shown here is derived from an EMBL/GenBank/DDBJ whole genome shotgun (WGS) entry which is preliminary data.</text>
</comment>
<evidence type="ECO:0000313" key="4">
    <source>
        <dbReference type="Proteomes" id="UP000178065"/>
    </source>
</evidence>
<proteinExistence type="inferred from homology"/>